<name>A0ABM9HAI1_9BACT</name>
<organism evidence="1 2">
    <name type="scientific">Nitrospina watsonii</name>
    <dbReference type="NCBI Taxonomy" id="1323948"/>
    <lineage>
        <taxon>Bacteria</taxon>
        <taxon>Pseudomonadati</taxon>
        <taxon>Nitrospinota/Tectimicrobiota group</taxon>
        <taxon>Nitrospinota</taxon>
        <taxon>Nitrospinia</taxon>
        <taxon>Nitrospinales</taxon>
        <taxon>Nitrospinaceae</taxon>
        <taxon>Nitrospina</taxon>
    </lineage>
</organism>
<accession>A0ABM9HAI1</accession>
<evidence type="ECO:0000313" key="2">
    <source>
        <dbReference type="Proteomes" id="UP001157733"/>
    </source>
</evidence>
<keyword evidence="2" id="KW-1185">Reference proteome</keyword>
<dbReference type="Proteomes" id="UP001157733">
    <property type="component" value="Chromosome"/>
</dbReference>
<reference evidence="1 2" key="1">
    <citation type="submission" date="2022-09" db="EMBL/GenBank/DDBJ databases">
        <authorList>
            <person name="Kop L."/>
        </authorList>
    </citation>
    <scope>NUCLEOTIDE SEQUENCE [LARGE SCALE GENOMIC DNA]</scope>
    <source>
        <strain evidence="1 2">347</strain>
    </source>
</reference>
<gene>
    <name evidence="1" type="ORF">NSPWAT_0283</name>
</gene>
<protein>
    <submittedName>
        <fullName evidence="1">Uncharacterized protein</fullName>
    </submittedName>
</protein>
<sequence>MSTDFADDRPSGKEATLSPAPGKICLAASDATPAACIKHPTRAPNPFIYI</sequence>
<dbReference type="EMBL" id="OX336137">
    <property type="protein sequence ID" value="CAI2717142.1"/>
    <property type="molecule type" value="Genomic_DNA"/>
</dbReference>
<evidence type="ECO:0000313" key="1">
    <source>
        <dbReference type="EMBL" id="CAI2717142.1"/>
    </source>
</evidence>
<proteinExistence type="predicted"/>